<evidence type="ECO:0000313" key="2">
    <source>
        <dbReference type="EMBL" id="RCU51038.1"/>
    </source>
</evidence>
<name>A0A368NKS0_9GAMM</name>
<feature type="transmembrane region" description="Helical" evidence="1">
    <location>
        <begin position="12"/>
        <end position="31"/>
    </location>
</feature>
<reference evidence="2 3" key="1">
    <citation type="submission" date="2018-07" db="EMBL/GenBank/DDBJ databases">
        <title>Corallincola holothuriorum sp. nov., a new facultative anaerobe isolated from sea cucumber Apostichopus japonicus.</title>
        <authorList>
            <person name="Xia H."/>
        </authorList>
    </citation>
    <scope>NUCLEOTIDE SEQUENCE [LARGE SCALE GENOMIC DNA]</scope>
    <source>
        <strain evidence="2 3">C4</strain>
    </source>
</reference>
<evidence type="ECO:0000313" key="3">
    <source>
        <dbReference type="Proteomes" id="UP000252558"/>
    </source>
</evidence>
<dbReference type="Proteomes" id="UP000252558">
    <property type="component" value="Unassembled WGS sequence"/>
</dbReference>
<accession>A0A368NKS0</accession>
<dbReference type="EMBL" id="QPID01000003">
    <property type="protein sequence ID" value="RCU51038.1"/>
    <property type="molecule type" value="Genomic_DNA"/>
</dbReference>
<protein>
    <submittedName>
        <fullName evidence="2">Uncharacterized protein</fullName>
    </submittedName>
</protein>
<sequence length="139" mass="15222">MHRLQKYATHTASLMLVWFVFCVGVVCSELAPMGFEHASQPEVGSPMQHQSMQEHVAASHAQHVMQCCSAEGDGEHEMANLLSYSGWQLVSLAALAIAVGIQLFPIMLRLISLGCYQPAQAPPLTSYPPVFLTTLRLLN</sequence>
<feature type="transmembrane region" description="Helical" evidence="1">
    <location>
        <begin position="87"/>
        <end position="108"/>
    </location>
</feature>
<keyword evidence="3" id="KW-1185">Reference proteome</keyword>
<keyword evidence="1" id="KW-0472">Membrane</keyword>
<comment type="caution">
    <text evidence="2">The sequence shown here is derived from an EMBL/GenBank/DDBJ whole genome shotgun (WGS) entry which is preliminary data.</text>
</comment>
<evidence type="ECO:0000256" key="1">
    <source>
        <dbReference type="SAM" id="Phobius"/>
    </source>
</evidence>
<dbReference type="AlphaFoldDB" id="A0A368NKS0"/>
<keyword evidence="1" id="KW-0812">Transmembrane</keyword>
<dbReference type="RefSeq" id="WP_114337634.1">
    <property type="nucleotide sequence ID" value="NZ_QPID01000003.1"/>
</dbReference>
<keyword evidence="1" id="KW-1133">Transmembrane helix</keyword>
<proteinExistence type="predicted"/>
<organism evidence="2 3">
    <name type="scientific">Corallincola holothuriorum</name>
    <dbReference type="NCBI Taxonomy" id="2282215"/>
    <lineage>
        <taxon>Bacteria</taxon>
        <taxon>Pseudomonadati</taxon>
        <taxon>Pseudomonadota</taxon>
        <taxon>Gammaproteobacteria</taxon>
        <taxon>Alteromonadales</taxon>
        <taxon>Psychromonadaceae</taxon>
        <taxon>Corallincola</taxon>
    </lineage>
</organism>
<gene>
    <name evidence="2" type="ORF">DU002_06880</name>
</gene>